<sequence length="63" mass="6531">MAPLALLLGAGRNGFICALLAGALRSDRMDTGIVGPSAEWGPGSRDGRRGFASCNTQRTAQIQ</sequence>
<organism evidence="2 3">
    <name type="scientific">Streptomyces plumbiresistens</name>
    <dbReference type="NCBI Taxonomy" id="511811"/>
    <lineage>
        <taxon>Bacteria</taxon>
        <taxon>Bacillati</taxon>
        <taxon>Actinomycetota</taxon>
        <taxon>Actinomycetes</taxon>
        <taxon>Kitasatosporales</taxon>
        <taxon>Streptomycetaceae</taxon>
        <taxon>Streptomyces</taxon>
    </lineage>
</organism>
<dbReference type="EMBL" id="BAAAZX010000021">
    <property type="protein sequence ID" value="GAA4012820.1"/>
    <property type="molecule type" value="Genomic_DNA"/>
</dbReference>
<evidence type="ECO:0000313" key="2">
    <source>
        <dbReference type="EMBL" id="GAA4012820.1"/>
    </source>
</evidence>
<evidence type="ECO:0008006" key="4">
    <source>
        <dbReference type="Google" id="ProtNLM"/>
    </source>
</evidence>
<gene>
    <name evidence="2" type="ORF">GCM10022232_63650</name>
</gene>
<dbReference type="Proteomes" id="UP001500456">
    <property type="component" value="Unassembled WGS sequence"/>
</dbReference>
<protein>
    <recommendedName>
        <fullName evidence="4">Secreted protein</fullName>
    </recommendedName>
</protein>
<name>A0ABP7SKL9_9ACTN</name>
<keyword evidence="3" id="KW-1185">Reference proteome</keyword>
<feature type="compositionally biased region" description="Polar residues" evidence="1">
    <location>
        <begin position="53"/>
        <end position="63"/>
    </location>
</feature>
<comment type="caution">
    <text evidence="2">The sequence shown here is derived from an EMBL/GenBank/DDBJ whole genome shotgun (WGS) entry which is preliminary data.</text>
</comment>
<evidence type="ECO:0000256" key="1">
    <source>
        <dbReference type="SAM" id="MobiDB-lite"/>
    </source>
</evidence>
<accession>A0ABP7SKL9</accession>
<proteinExistence type="predicted"/>
<evidence type="ECO:0000313" key="3">
    <source>
        <dbReference type="Proteomes" id="UP001500456"/>
    </source>
</evidence>
<reference evidence="3" key="1">
    <citation type="journal article" date="2019" name="Int. J. Syst. Evol. Microbiol.">
        <title>The Global Catalogue of Microorganisms (GCM) 10K type strain sequencing project: providing services to taxonomists for standard genome sequencing and annotation.</title>
        <authorList>
            <consortium name="The Broad Institute Genomics Platform"/>
            <consortium name="The Broad Institute Genome Sequencing Center for Infectious Disease"/>
            <person name="Wu L."/>
            <person name="Ma J."/>
        </authorList>
    </citation>
    <scope>NUCLEOTIDE SEQUENCE [LARGE SCALE GENOMIC DNA]</scope>
    <source>
        <strain evidence="3">JCM 16924</strain>
    </source>
</reference>
<feature type="region of interest" description="Disordered" evidence="1">
    <location>
        <begin position="35"/>
        <end position="63"/>
    </location>
</feature>